<sequence>MNYNIGFLLIKGSGPYNIKPKEQSNDGQFASAHRLAPKVLSSLPKKEGKEHGVQYEKARLSSSHQHYSGIRAKAHRLRVNHSHPAPAPPTEPEPLPDDPVTRRRRIPAVAAAEPRGATTPGREVAEEVEDCDEPRAMLFVVRVGSIEQLVGWWGVMISRNSEKLEEEDRVKVEDDDGWPWLCFHQQLMQIYPLVQHNERLSPTQQESHPSKIQHSTAAPASPTVPAPSPSYTYIRLFLSFY</sequence>
<evidence type="ECO:0000313" key="2">
    <source>
        <dbReference type="EMBL" id="KAK9175882.1"/>
    </source>
</evidence>
<evidence type="ECO:0000313" key="3">
    <source>
        <dbReference type="Proteomes" id="UP001428341"/>
    </source>
</evidence>
<dbReference type="EMBL" id="JBCGBO010000025">
    <property type="protein sequence ID" value="KAK9175882.1"/>
    <property type="molecule type" value="Genomic_DNA"/>
</dbReference>
<accession>A0AAP0LIC7</accession>
<proteinExistence type="predicted"/>
<feature type="region of interest" description="Disordered" evidence="1">
    <location>
        <begin position="200"/>
        <end position="225"/>
    </location>
</feature>
<gene>
    <name evidence="2" type="ORF">WN944_027893</name>
</gene>
<comment type="caution">
    <text evidence="2">The sequence shown here is derived from an EMBL/GenBank/DDBJ whole genome shotgun (WGS) entry which is preliminary data.</text>
</comment>
<keyword evidence="3" id="KW-1185">Reference proteome</keyword>
<dbReference type="Proteomes" id="UP001428341">
    <property type="component" value="Unassembled WGS sequence"/>
</dbReference>
<reference evidence="2 3" key="1">
    <citation type="submission" date="2024-05" db="EMBL/GenBank/DDBJ databases">
        <title>Haplotype-resolved chromosome-level genome assembly of Huyou (Citrus changshanensis).</title>
        <authorList>
            <person name="Miao C."/>
            <person name="Chen W."/>
            <person name="Wu Y."/>
            <person name="Wang L."/>
            <person name="Zhao S."/>
            <person name="Grierson D."/>
            <person name="Xu C."/>
            <person name="Chen K."/>
        </authorList>
    </citation>
    <scope>NUCLEOTIDE SEQUENCE [LARGE SCALE GENOMIC DNA]</scope>
    <source>
        <strain evidence="2">01-14</strain>
        <tissue evidence="2">Leaf</tissue>
    </source>
</reference>
<dbReference type="AlphaFoldDB" id="A0AAP0LIC7"/>
<organism evidence="2 3">
    <name type="scientific">Citrus x changshan-huyou</name>
    <dbReference type="NCBI Taxonomy" id="2935761"/>
    <lineage>
        <taxon>Eukaryota</taxon>
        <taxon>Viridiplantae</taxon>
        <taxon>Streptophyta</taxon>
        <taxon>Embryophyta</taxon>
        <taxon>Tracheophyta</taxon>
        <taxon>Spermatophyta</taxon>
        <taxon>Magnoliopsida</taxon>
        <taxon>eudicotyledons</taxon>
        <taxon>Gunneridae</taxon>
        <taxon>Pentapetalae</taxon>
        <taxon>rosids</taxon>
        <taxon>malvids</taxon>
        <taxon>Sapindales</taxon>
        <taxon>Rutaceae</taxon>
        <taxon>Aurantioideae</taxon>
        <taxon>Citrus</taxon>
    </lineage>
</organism>
<name>A0AAP0LIC7_9ROSI</name>
<evidence type="ECO:0000256" key="1">
    <source>
        <dbReference type="SAM" id="MobiDB-lite"/>
    </source>
</evidence>
<feature type="compositionally biased region" description="Polar residues" evidence="1">
    <location>
        <begin position="200"/>
        <end position="214"/>
    </location>
</feature>
<protein>
    <submittedName>
        <fullName evidence="2">Uncharacterized protein</fullName>
    </submittedName>
</protein>
<feature type="region of interest" description="Disordered" evidence="1">
    <location>
        <begin position="80"/>
        <end position="101"/>
    </location>
</feature>